<evidence type="ECO:0000313" key="3">
    <source>
        <dbReference type="Proteomes" id="UP000595254"/>
    </source>
</evidence>
<accession>A0A974S1A1</accession>
<gene>
    <name evidence="2" type="ORF">I6J18_05690</name>
</gene>
<dbReference type="Pfam" id="PF01048">
    <property type="entry name" value="PNP_UDP_1"/>
    <property type="match status" value="1"/>
</dbReference>
<dbReference type="EMBL" id="CP068053">
    <property type="protein sequence ID" value="QQT01359.1"/>
    <property type="molecule type" value="Genomic_DNA"/>
</dbReference>
<dbReference type="RefSeq" id="WP_040375179.1">
    <property type="nucleotide sequence ID" value="NZ_CP068053.1"/>
</dbReference>
<dbReference type="GO" id="GO:0003824">
    <property type="term" value="F:catalytic activity"/>
    <property type="evidence" value="ECO:0007669"/>
    <property type="project" value="InterPro"/>
</dbReference>
<feature type="domain" description="Nucleoside phosphorylase" evidence="1">
    <location>
        <begin position="51"/>
        <end position="214"/>
    </location>
</feature>
<evidence type="ECO:0000313" key="2">
    <source>
        <dbReference type="EMBL" id="QQT01359.1"/>
    </source>
</evidence>
<evidence type="ECO:0000259" key="1">
    <source>
        <dbReference type="Pfam" id="PF01048"/>
    </source>
</evidence>
<sequence>MNLYGNFSKEEWLKTLNINETNIPSAFIIHGEWEHEENLKNWRTILSETKSPKWNTLIGLYKGSTIGYANAYGSPAAINSTHPFAAVGTDLFVQTGYFGGLSLEVNYGDLLIVTEAEMQDGVSNWYFPDAKTIKSDERIINAAIDYCEKKKYPYIAGSIVTTNTLLHETNEQIAASVMKGHLGIDMETASTLAAAKRFNRKAIGLLNLSEHILKGDTLYAYTSERETIEAETDEKIRDVALYLAANTNKFTN</sequence>
<dbReference type="GO" id="GO:0009116">
    <property type="term" value="P:nucleoside metabolic process"/>
    <property type="evidence" value="ECO:0007669"/>
    <property type="project" value="InterPro"/>
</dbReference>
<dbReference type="KEGG" id="ppsr:I6J18_05690"/>
<proteinExistence type="predicted"/>
<dbReference type="SUPFAM" id="SSF53167">
    <property type="entry name" value="Purine and uridine phosphorylases"/>
    <property type="match status" value="1"/>
</dbReference>
<dbReference type="Proteomes" id="UP000595254">
    <property type="component" value="Chromosome"/>
</dbReference>
<dbReference type="Gene3D" id="3.40.50.1580">
    <property type="entry name" value="Nucleoside phosphorylase domain"/>
    <property type="match status" value="1"/>
</dbReference>
<dbReference type="InterPro" id="IPR035994">
    <property type="entry name" value="Nucleoside_phosphorylase_sf"/>
</dbReference>
<name>A0A974S1A1_PERPY</name>
<keyword evidence="3" id="KW-1185">Reference proteome</keyword>
<protein>
    <submittedName>
        <fullName evidence="2">Uridine phosphorylase</fullName>
    </submittedName>
</protein>
<dbReference type="InterPro" id="IPR000845">
    <property type="entry name" value="Nucleoside_phosphorylase_d"/>
</dbReference>
<reference evidence="2 3" key="1">
    <citation type="submission" date="2021-01" db="EMBL/GenBank/DDBJ databases">
        <title>FDA dAtabase for Regulatory Grade micrObial Sequences (FDA-ARGOS): Supporting development and validation of Infectious Disease Dx tests.</title>
        <authorList>
            <person name="Nelson B."/>
            <person name="Plummer A."/>
            <person name="Tallon L."/>
            <person name="Sadzewicz L."/>
            <person name="Zhao X."/>
            <person name="Boylan J."/>
            <person name="Ott S."/>
            <person name="Bowen H."/>
            <person name="Vavikolanu K."/>
            <person name="Mehta A."/>
            <person name="Aluvathingal J."/>
            <person name="Nadendla S."/>
            <person name="Myers T."/>
            <person name="Yan Y."/>
            <person name="Sichtig H."/>
        </authorList>
    </citation>
    <scope>NUCLEOTIDE SEQUENCE [LARGE SCALE GENOMIC DNA]</scope>
    <source>
        <strain evidence="2 3">FDAARGOS_1161</strain>
    </source>
</reference>
<dbReference type="AlphaFoldDB" id="A0A974S1A1"/>
<organism evidence="2 3">
    <name type="scientific">Peribacillus psychrosaccharolyticus</name>
    <name type="common">Bacillus psychrosaccharolyticus</name>
    <dbReference type="NCBI Taxonomy" id="1407"/>
    <lineage>
        <taxon>Bacteria</taxon>
        <taxon>Bacillati</taxon>
        <taxon>Bacillota</taxon>
        <taxon>Bacilli</taxon>
        <taxon>Bacillales</taxon>
        <taxon>Bacillaceae</taxon>
        <taxon>Peribacillus</taxon>
    </lineage>
</organism>